<comment type="similarity">
    <text evidence="2">Belongs to the outer membrane factor (OMF) (TC 1.B.17) family.</text>
</comment>
<keyword evidence="11" id="KW-1185">Reference proteome</keyword>
<dbReference type="SUPFAM" id="SSF56954">
    <property type="entry name" value="Outer membrane efflux proteins (OEP)"/>
    <property type="match status" value="1"/>
</dbReference>
<feature type="chain" id="PRO_5045404884" evidence="9">
    <location>
        <begin position="22"/>
        <end position="416"/>
    </location>
</feature>
<dbReference type="PANTHER" id="PTHR30026:SF20">
    <property type="entry name" value="OUTER MEMBRANE PROTEIN TOLC"/>
    <property type="match status" value="1"/>
</dbReference>
<organism evidence="10 11">
    <name type="scientific">Dechloromonas hankyongensis</name>
    <dbReference type="NCBI Taxonomy" id="2908002"/>
    <lineage>
        <taxon>Bacteria</taxon>
        <taxon>Pseudomonadati</taxon>
        <taxon>Pseudomonadota</taxon>
        <taxon>Betaproteobacteria</taxon>
        <taxon>Rhodocyclales</taxon>
        <taxon>Azonexaceae</taxon>
        <taxon>Dechloromonas</taxon>
    </lineage>
</organism>
<feature type="region of interest" description="Disordered" evidence="8">
    <location>
        <begin position="220"/>
        <end position="241"/>
    </location>
</feature>
<keyword evidence="7" id="KW-0998">Cell outer membrane</keyword>
<dbReference type="PANTHER" id="PTHR30026">
    <property type="entry name" value="OUTER MEMBRANE PROTEIN TOLC"/>
    <property type="match status" value="1"/>
</dbReference>
<name>A0ABS9K4M4_9RHOO</name>
<evidence type="ECO:0000256" key="2">
    <source>
        <dbReference type="ARBA" id="ARBA00007613"/>
    </source>
</evidence>
<dbReference type="Gene3D" id="1.20.1600.10">
    <property type="entry name" value="Outer membrane efflux proteins (OEP)"/>
    <property type="match status" value="1"/>
</dbReference>
<evidence type="ECO:0000256" key="8">
    <source>
        <dbReference type="SAM" id="MobiDB-lite"/>
    </source>
</evidence>
<protein>
    <submittedName>
        <fullName evidence="10">TolC family protein</fullName>
    </submittedName>
</protein>
<comment type="caution">
    <text evidence="10">The sequence shown here is derived from an EMBL/GenBank/DDBJ whole genome shotgun (WGS) entry which is preliminary data.</text>
</comment>
<evidence type="ECO:0000256" key="3">
    <source>
        <dbReference type="ARBA" id="ARBA00022448"/>
    </source>
</evidence>
<comment type="subcellular location">
    <subcellularLocation>
        <location evidence="1">Cell outer membrane</location>
    </subcellularLocation>
</comment>
<evidence type="ECO:0000256" key="9">
    <source>
        <dbReference type="SAM" id="SignalP"/>
    </source>
</evidence>
<feature type="signal peptide" evidence="9">
    <location>
        <begin position="1"/>
        <end position="21"/>
    </location>
</feature>
<evidence type="ECO:0000313" key="11">
    <source>
        <dbReference type="Proteomes" id="UP001165384"/>
    </source>
</evidence>
<keyword evidence="4" id="KW-1134">Transmembrane beta strand</keyword>
<dbReference type="InterPro" id="IPR003423">
    <property type="entry name" value="OMP_efflux"/>
</dbReference>
<evidence type="ECO:0000256" key="7">
    <source>
        <dbReference type="ARBA" id="ARBA00023237"/>
    </source>
</evidence>
<dbReference type="Pfam" id="PF02321">
    <property type="entry name" value="OEP"/>
    <property type="match status" value="2"/>
</dbReference>
<keyword evidence="6" id="KW-0472">Membrane</keyword>
<gene>
    <name evidence="10" type="ORF">LZ012_14140</name>
</gene>
<keyword evidence="9" id="KW-0732">Signal</keyword>
<evidence type="ECO:0000256" key="1">
    <source>
        <dbReference type="ARBA" id="ARBA00004442"/>
    </source>
</evidence>
<dbReference type="Proteomes" id="UP001165384">
    <property type="component" value="Unassembled WGS sequence"/>
</dbReference>
<keyword evidence="5" id="KW-0812">Transmembrane</keyword>
<evidence type="ECO:0000256" key="6">
    <source>
        <dbReference type="ARBA" id="ARBA00023136"/>
    </source>
</evidence>
<dbReference type="InterPro" id="IPR051906">
    <property type="entry name" value="TolC-like"/>
</dbReference>
<evidence type="ECO:0000313" key="10">
    <source>
        <dbReference type="EMBL" id="MCG2578131.1"/>
    </source>
</evidence>
<dbReference type="EMBL" id="JAKLTN010000002">
    <property type="protein sequence ID" value="MCG2578131.1"/>
    <property type="molecule type" value="Genomic_DNA"/>
</dbReference>
<evidence type="ECO:0000256" key="5">
    <source>
        <dbReference type="ARBA" id="ARBA00022692"/>
    </source>
</evidence>
<accession>A0ABS9K4M4</accession>
<evidence type="ECO:0000256" key="4">
    <source>
        <dbReference type="ARBA" id="ARBA00022452"/>
    </source>
</evidence>
<proteinExistence type="inferred from homology"/>
<dbReference type="RefSeq" id="WP_275711459.1">
    <property type="nucleotide sequence ID" value="NZ_JAKLTN010000002.1"/>
</dbReference>
<sequence length="416" mass="45393">MRFRILIFCLLPLVPMLDAVAASEAQAAQAIHLQDFDRLLAERNRSLIAARRATAAGEAGIDIAAGRPNPVVSLSTSGFNSRRMSTGSNLDTILRIDQPIERGGKRDLRLAVADSLLQANRSDESDMLRQQRLLAIQAYFDLKAAEDKSRFADESVLMARQVLAKAELRVKAGDLSPSDAARIRTDTLKAESDAHQAAVDLRRSRLALAQLLAMESDAPHLATTDPWPQLPSLPTSRPEIEQRPDIVAARLRLEAAERAIGLAKAQQVRDVTIGAQLERAPDDRTNTTVGFGVSIPLFTGYDYRGEIRRAYVDRDSASDELARLRATAAAEFEQARFAAERLSERARQLRDDGLPSARKASDGVQFAFNHGAASVLDVIDARRSLYAIETDTANALADAAKSRAAWAAALNRPDLP</sequence>
<reference evidence="10" key="1">
    <citation type="submission" date="2022-01" db="EMBL/GenBank/DDBJ databases">
        <authorList>
            <person name="Jo J.-H."/>
            <person name="Im W.-T."/>
        </authorList>
    </citation>
    <scope>NUCLEOTIDE SEQUENCE</scope>
    <source>
        <strain evidence="10">XY25</strain>
    </source>
</reference>
<keyword evidence="3" id="KW-0813">Transport</keyword>